<evidence type="ECO:0000313" key="4">
    <source>
        <dbReference type="Proteomes" id="UP001451782"/>
    </source>
</evidence>
<keyword evidence="1" id="KW-1133">Transmembrane helix</keyword>
<feature type="chain" id="PRO_5042823615" description="Ferrochelatase" evidence="2">
    <location>
        <begin position="21"/>
        <end position="76"/>
    </location>
</feature>
<proteinExistence type="predicted"/>
<accession>A0AAN0NHQ2</accession>
<feature type="transmembrane region" description="Helical" evidence="1">
    <location>
        <begin position="44"/>
        <end position="63"/>
    </location>
</feature>
<dbReference type="EMBL" id="CP151762">
    <property type="protein sequence ID" value="WZU64410.1"/>
    <property type="molecule type" value="Genomic_DNA"/>
</dbReference>
<protein>
    <recommendedName>
        <fullName evidence="5">Ferrochelatase</fullName>
    </recommendedName>
</protein>
<name>A0AAN0NHQ2_9RHOB</name>
<evidence type="ECO:0000256" key="2">
    <source>
        <dbReference type="SAM" id="SignalP"/>
    </source>
</evidence>
<evidence type="ECO:0000256" key="1">
    <source>
        <dbReference type="SAM" id="Phobius"/>
    </source>
</evidence>
<feature type="signal peptide" evidence="2">
    <location>
        <begin position="1"/>
        <end position="20"/>
    </location>
</feature>
<keyword evidence="1" id="KW-0472">Membrane</keyword>
<reference evidence="3 4" key="1">
    <citation type="submission" date="2024-04" db="EMBL/GenBank/DDBJ databases">
        <title>Phylogenomic analyses of a clade within the roseobacter group suggest taxonomic reassignments of species of the genera Aestuariivita, Citreicella, Loktanella, Nautella, Pelagibaca, Ruegeria, Thalassobius, Thiobacimonas and Tropicibacter, and the proposal o.</title>
        <authorList>
            <person name="Jeon C.O."/>
        </authorList>
    </citation>
    <scope>NUCLEOTIDE SEQUENCE [LARGE SCALE GENOMIC DNA]</scope>
    <source>
        <strain evidence="3 4">G8-12</strain>
    </source>
</reference>
<sequence length="76" mass="7586">MNKFWIVLGALLVAGVSAYAGGLADAITETVPMAEPMAAESSVPGWVIPAAIIAVLIGVAVAANDDDDEEDGAEGS</sequence>
<keyword evidence="1" id="KW-0812">Transmembrane</keyword>
<evidence type="ECO:0000313" key="3">
    <source>
        <dbReference type="EMBL" id="WZU64410.1"/>
    </source>
</evidence>
<dbReference type="Proteomes" id="UP001451782">
    <property type="component" value="Chromosome"/>
</dbReference>
<dbReference type="KEGG" id="yag:AABB28_03700"/>
<dbReference type="AlphaFoldDB" id="A0AAN0NHQ2"/>
<organism evidence="3 4">
    <name type="scientific">Yoonia algicola</name>
    <dbReference type="NCBI Taxonomy" id="3137368"/>
    <lineage>
        <taxon>Bacteria</taxon>
        <taxon>Pseudomonadati</taxon>
        <taxon>Pseudomonadota</taxon>
        <taxon>Alphaproteobacteria</taxon>
        <taxon>Rhodobacterales</taxon>
        <taxon>Paracoccaceae</taxon>
        <taxon>Yoonia</taxon>
    </lineage>
</organism>
<keyword evidence="4" id="KW-1185">Reference proteome</keyword>
<gene>
    <name evidence="3" type="ORF">AABB28_03700</name>
</gene>
<evidence type="ECO:0008006" key="5">
    <source>
        <dbReference type="Google" id="ProtNLM"/>
    </source>
</evidence>
<dbReference type="RefSeq" id="WP_342070775.1">
    <property type="nucleotide sequence ID" value="NZ_CP151762.1"/>
</dbReference>
<keyword evidence="2" id="KW-0732">Signal</keyword>